<evidence type="ECO:0000259" key="1">
    <source>
        <dbReference type="Pfam" id="PF04091"/>
    </source>
</evidence>
<reference evidence="2" key="2">
    <citation type="journal article" date="2015" name="Data Brief">
        <title>Shoot transcriptome of the giant reed, Arundo donax.</title>
        <authorList>
            <person name="Barrero R.A."/>
            <person name="Guerrero F.D."/>
            <person name="Moolhuijzen P."/>
            <person name="Goolsby J.A."/>
            <person name="Tidwell J."/>
            <person name="Bellgard S.E."/>
            <person name="Bellgard M.I."/>
        </authorList>
    </citation>
    <scope>NUCLEOTIDE SEQUENCE</scope>
    <source>
        <tissue evidence="2">Shoot tissue taken approximately 20 cm above the soil surface</tissue>
    </source>
</reference>
<dbReference type="GO" id="GO:0006893">
    <property type="term" value="P:Golgi to plasma membrane transport"/>
    <property type="evidence" value="ECO:0007669"/>
    <property type="project" value="TreeGrafter"/>
</dbReference>
<dbReference type="Pfam" id="PF04091">
    <property type="entry name" value="Sec15_C"/>
    <property type="match status" value="1"/>
</dbReference>
<dbReference type="GO" id="GO:0090522">
    <property type="term" value="P:vesicle tethering involved in exocytosis"/>
    <property type="evidence" value="ECO:0007669"/>
    <property type="project" value="InterPro"/>
</dbReference>
<protein>
    <recommendedName>
        <fullName evidence="1">Exocyst complex subunit EXOC6/Sec15 C-terminal domain-containing protein</fullName>
    </recommendedName>
</protein>
<dbReference type="EMBL" id="GBRH01280382">
    <property type="protein sequence ID" value="JAD17513.1"/>
    <property type="molecule type" value="Transcribed_RNA"/>
</dbReference>
<dbReference type="GO" id="GO:0016020">
    <property type="term" value="C:membrane"/>
    <property type="evidence" value="ECO:0007669"/>
    <property type="project" value="TreeGrafter"/>
</dbReference>
<reference evidence="2" key="1">
    <citation type="submission" date="2014-09" db="EMBL/GenBank/DDBJ databases">
        <authorList>
            <person name="Magalhaes I.L.F."/>
            <person name="Oliveira U."/>
            <person name="Santos F.R."/>
            <person name="Vidigal T.H.D.A."/>
            <person name="Brescovit A.D."/>
            <person name="Santos A.J."/>
        </authorList>
    </citation>
    <scope>NUCLEOTIDE SEQUENCE</scope>
    <source>
        <tissue evidence="2">Shoot tissue taken approximately 20 cm above the soil surface</tissue>
    </source>
</reference>
<proteinExistence type="predicted"/>
<dbReference type="InterPro" id="IPR007225">
    <property type="entry name" value="EXOC6/Sec15"/>
</dbReference>
<dbReference type="AlphaFoldDB" id="A0A0A8XXM9"/>
<sequence>MSHISDSIMTTLLNDGVKRFTVNAVLGLDIDLKMLEAFADEKFDSTGLSISGKETTFRDCLVEIRQLVNLLLSSQPENFMNPVIRQRNYGSLDYKKLAIVCDKYKDSADELFGGLSKRNTKQNAPKRSMDV</sequence>
<dbReference type="PANTHER" id="PTHR12702">
    <property type="entry name" value="SEC15"/>
    <property type="match status" value="1"/>
</dbReference>
<dbReference type="GO" id="GO:0006886">
    <property type="term" value="P:intracellular protein transport"/>
    <property type="evidence" value="ECO:0007669"/>
    <property type="project" value="InterPro"/>
</dbReference>
<organism evidence="2">
    <name type="scientific">Arundo donax</name>
    <name type="common">Giant reed</name>
    <name type="synonym">Donax arundinaceus</name>
    <dbReference type="NCBI Taxonomy" id="35708"/>
    <lineage>
        <taxon>Eukaryota</taxon>
        <taxon>Viridiplantae</taxon>
        <taxon>Streptophyta</taxon>
        <taxon>Embryophyta</taxon>
        <taxon>Tracheophyta</taxon>
        <taxon>Spermatophyta</taxon>
        <taxon>Magnoliopsida</taxon>
        <taxon>Liliopsida</taxon>
        <taxon>Poales</taxon>
        <taxon>Poaceae</taxon>
        <taxon>PACMAD clade</taxon>
        <taxon>Arundinoideae</taxon>
        <taxon>Arundineae</taxon>
        <taxon>Arundo</taxon>
    </lineage>
</organism>
<dbReference type="PANTHER" id="PTHR12702:SF7">
    <property type="entry name" value="EXOCYST COMPLEX COMPONENT"/>
    <property type="match status" value="1"/>
</dbReference>
<dbReference type="Gene3D" id="1.20.58.670">
    <property type="entry name" value="Dsl1p vesicle tethering complex, Tip20p subunit, domain D"/>
    <property type="match status" value="1"/>
</dbReference>
<feature type="domain" description="Exocyst complex subunit EXOC6/Sec15 C-terminal" evidence="1">
    <location>
        <begin position="2"/>
        <end position="103"/>
    </location>
</feature>
<evidence type="ECO:0000313" key="2">
    <source>
        <dbReference type="EMBL" id="JAD17513.1"/>
    </source>
</evidence>
<dbReference type="InterPro" id="IPR046361">
    <property type="entry name" value="EXOC6/Sec15_C"/>
</dbReference>
<dbReference type="InterPro" id="IPR042044">
    <property type="entry name" value="EXOC6PINT-1/Sec15/Tip20_C_dom2"/>
</dbReference>
<accession>A0A0A8XXM9</accession>
<dbReference type="GO" id="GO:0000145">
    <property type="term" value="C:exocyst"/>
    <property type="evidence" value="ECO:0007669"/>
    <property type="project" value="TreeGrafter"/>
</dbReference>
<name>A0A0A8XXM9_ARUDO</name>